<sequence>MNWGKSIVLTFVLFAVLIITMVTISMQHDVNLVADNYYEEELAYEDQMNRIRNFEALKDKPTIVRNGDKIVLSFPVQIARQIESGEVHFFRPSDHGVDKKIKIKLNNQYQQSFPASVFNAGLWKTKLRWKSENKEYFFEQQIVL</sequence>
<name>A0A1W2G6N4_REIFA</name>
<dbReference type="OrthoDB" id="1493774at2"/>
<dbReference type="EMBL" id="FWYF01000001">
    <property type="protein sequence ID" value="SMD31966.1"/>
    <property type="molecule type" value="Genomic_DNA"/>
</dbReference>
<dbReference type="STRING" id="692418.SAMN04488029_0304"/>
<proteinExistence type="predicted"/>
<dbReference type="Pfam" id="PF05751">
    <property type="entry name" value="FixH"/>
    <property type="match status" value="1"/>
</dbReference>
<keyword evidence="2" id="KW-1185">Reference proteome</keyword>
<dbReference type="Proteomes" id="UP000192472">
    <property type="component" value="Unassembled WGS sequence"/>
</dbReference>
<dbReference type="AlphaFoldDB" id="A0A1W2G6N4"/>
<accession>A0A1W2G6N4</accession>
<reference evidence="1 2" key="1">
    <citation type="submission" date="2017-04" db="EMBL/GenBank/DDBJ databases">
        <authorList>
            <person name="Afonso C.L."/>
            <person name="Miller P.J."/>
            <person name="Scott M.A."/>
            <person name="Spackman E."/>
            <person name="Goraichik I."/>
            <person name="Dimitrov K.M."/>
            <person name="Suarez D.L."/>
            <person name="Swayne D.E."/>
        </authorList>
    </citation>
    <scope>NUCLEOTIDE SEQUENCE [LARGE SCALE GENOMIC DNA]</scope>
    <source>
        <strain evidence="1 2">DSM 26133</strain>
    </source>
</reference>
<organism evidence="1 2">
    <name type="scientific">Reichenbachiella faecimaris</name>
    <dbReference type="NCBI Taxonomy" id="692418"/>
    <lineage>
        <taxon>Bacteria</taxon>
        <taxon>Pseudomonadati</taxon>
        <taxon>Bacteroidota</taxon>
        <taxon>Cytophagia</taxon>
        <taxon>Cytophagales</taxon>
        <taxon>Reichenbachiellaceae</taxon>
        <taxon>Reichenbachiella</taxon>
    </lineage>
</organism>
<dbReference type="RefSeq" id="WP_084370653.1">
    <property type="nucleotide sequence ID" value="NZ_FWYF01000001.1"/>
</dbReference>
<gene>
    <name evidence="1" type="ORF">SAMN04488029_0304</name>
</gene>
<evidence type="ECO:0000313" key="2">
    <source>
        <dbReference type="Proteomes" id="UP000192472"/>
    </source>
</evidence>
<evidence type="ECO:0000313" key="1">
    <source>
        <dbReference type="EMBL" id="SMD31966.1"/>
    </source>
</evidence>
<protein>
    <submittedName>
        <fullName evidence="1">FixH protein</fullName>
    </submittedName>
</protein>
<dbReference type="InterPro" id="IPR008620">
    <property type="entry name" value="FixH"/>
</dbReference>